<comment type="caution">
    <text evidence="7">The sequence shown here is derived from an EMBL/GenBank/DDBJ whole genome shotgun (WGS) entry which is preliminary data.</text>
</comment>
<dbReference type="SUPFAM" id="SSF55729">
    <property type="entry name" value="Acyl-CoA N-acyltransferases (Nat)"/>
    <property type="match status" value="2"/>
</dbReference>
<sequence length="339" mass="37872">MQIVAEKVWPDLSGRFRDLTYEQSLTYAQAAARRIGAELQLLRVECDGELVAAAAVRIKRVPGLRRGIAWIASGPLTMPVAGVVPNDDRYRDILRALRDHLVTRDGHVLRLRFPGIAFHEAERMDAIAAKAGFDPAPRVAPYRSFAMDLSLDEESLMTALKGKWRTDLRYAQKSGLGLDSGLTPDLEERFLALFEEVQKTKEFRPDITPEFHFALQGDDLRHDILIATKDGTDIAGIVTGSCARTAVYLYGATSDIGRRLRAGYFLTWQGIALARARGLAWYDLGGVDFEENPSVARFKERMNGRPILAAGPYEARPAGVFPYLVDKLETLREKIKARR</sequence>
<keyword evidence="8" id="KW-1185">Reference proteome</keyword>
<evidence type="ECO:0000256" key="6">
    <source>
        <dbReference type="ARBA" id="ARBA00023316"/>
    </source>
</evidence>
<dbReference type="GO" id="GO:0008360">
    <property type="term" value="P:regulation of cell shape"/>
    <property type="evidence" value="ECO:0007669"/>
    <property type="project" value="UniProtKB-KW"/>
</dbReference>
<proteinExistence type="inferred from homology"/>
<keyword evidence="2" id="KW-0808">Transferase</keyword>
<evidence type="ECO:0000256" key="1">
    <source>
        <dbReference type="ARBA" id="ARBA00009943"/>
    </source>
</evidence>
<comment type="similarity">
    <text evidence="1">Belongs to the FemABX family.</text>
</comment>
<evidence type="ECO:0000256" key="5">
    <source>
        <dbReference type="ARBA" id="ARBA00023315"/>
    </source>
</evidence>
<keyword evidence="6" id="KW-0961">Cell wall biogenesis/degradation</keyword>
<keyword evidence="5" id="KW-0012">Acyltransferase</keyword>
<name>A0AAE3WAL4_9RHOB</name>
<organism evidence="7 8">
    <name type="scientific">Marimonas arenosa</name>
    <dbReference type="NCBI Taxonomy" id="1795305"/>
    <lineage>
        <taxon>Bacteria</taxon>
        <taxon>Pseudomonadati</taxon>
        <taxon>Pseudomonadota</taxon>
        <taxon>Alphaproteobacteria</taxon>
        <taxon>Rhodobacterales</taxon>
        <taxon>Paracoccaceae</taxon>
        <taxon>Marimonas</taxon>
    </lineage>
</organism>
<dbReference type="EMBL" id="JANHAX010000002">
    <property type="protein sequence ID" value="MDQ2089671.1"/>
    <property type="molecule type" value="Genomic_DNA"/>
</dbReference>
<protein>
    <submittedName>
        <fullName evidence="7">Peptidoglycan bridge formation glycyltransferase FemA/FemB family protein</fullName>
    </submittedName>
</protein>
<evidence type="ECO:0000313" key="8">
    <source>
        <dbReference type="Proteomes" id="UP001226762"/>
    </source>
</evidence>
<dbReference type="InterPro" id="IPR016181">
    <property type="entry name" value="Acyl_CoA_acyltransferase"/>
</dbReference>
<reference evidence="7" key="2">
    <citation type="submission" date="2023-02" db="EMBL/GenBank/DDBJ databases">
        <title>'Rhodoalgimonas zhirmunskyi' gen. nov., isolated from a red alga.</title>
        <authorList>
            <person name="Nedashkovskaya O.I."/>
            <person name="Otstavnykh N.Y."/>
            <person name="Bystritskaya E.P."/>
            <person name="Balabanova L.A."/>
            <person name="Isaeva M.P."/>
        </authorList>
    </citation>
    <scope>NUCLEOTIDE SEQUENCE</scope>
    <source>
        <strain evidence="7">KCTC 52189</strain>
    </source>
</reference>
<dbReference type="Gene3D" id="3.40.630.30">
    <property type="match status" value="1"/>
</dbReference>
<gene>
    <name evidence="7" type="ORF">NO357_07145</name>
</gene>
<dbReference type="InterPro" id="IPR003447">
    <property type="entry name" value="FEMABX"/>
</dbReference>
<keyword evidence="4" id="KW-0573">Peptidoglycan synthesis</keyword>
<dbReference type="AlphaFoldDB" id="A0AAE3WAL4"/>
<dbReference type="Pfam" id="PF02388">
    <property type="entry name" value="FemAB"/>
    <property type="match status" value="1"/>
</dbReference>
<dbReference type="Proteomes" id="UP001226762">
    <property type="component" value="Unassembled WGS sequence"/>
</dbReference>
<dbReference type="GO" id="GO:0071555">
    <property type="term" value="P:cell wall organization"/>
    <property type="evidence" value="ECO:0007669"/>
    <property type="project" value="UniProtKB-KW"/>
</dbReference>
<evidence type="ECO:0000313" key="7">
    <source>
        <dbReference type="EMBL" id="MDQ2089671.1"/>
    </source>
</evidence>
<dbReference type="PANTHER" id="PTHR36174:SF1">
    <property type="entry name" value="LIPID II:GLYCINE GLYCYLTRANSFERASE"/>
    <property type="match status" value="1"/>
</dbReference>
<dbReference type="GO" id="GO:0009252">
    <property type="term" value="P:peptidoglycan biosynthetic process"/>
    <property type="evidence" value="ECO:0007669"/>
    <property type="project" value="UniProtKB-KW"/>
</dbReference>
<evidence type="ECO:0000256" key="2">
    <source>
        <dbReference type="ARBA" id="ARBA00022679"/>
    </source>
</evidence>
<dbReference type="PANTHER" id="PTHR36174">
    <property type="entry name" value="LIPID II:GLYCINE GLYCYLTRANSFERASE"/>
    <property type="match status" value="1"/>
</dbReference>
<evidence type="ECO:0000256" key="4">
    <source>
        <dbReference type="ARBA" id="ARBA00022984"/>
    </source>
</evidence>
<evidence type="ECO:0000256" key="3">
    <source>
        <dbReference type="ARBA" id="ARBA00022960"/>
    </source>
</evidence>
<accession>A0AAE3WAL4</accession>
<dbReference type="GO" id="GO:0016755">
    <property type="term" value="F:aminoacyltransferase activity"/>
    <property type="evidence" value="ECO:0007669"/>
    <property type="project" value="InterPro"/>
</dbReference>
<dbReference type="InterPro" id="IPR050644">
    <property type="entry name" value="PG_Glycine_Bridge_Synth"/>
</dbReference>
<dbReference type="PROSITE" id="PS51191">
    <property type="entry name" value="FEMABX"/>
    <property type="match status" value="1"/>
</dbReference>
<keyword evidence="3" id="KW-0133">Cell shape</keyword>
<reference evidence="7" key="1">
    <citation type="submission" date="2022-07" db="EMBL/GenBank/DDBJ databases">
        <authorList>
            <person name="Otstavnykh N."/>
            <person name="Isaeva M."/>
            <person name="Bystritskaya E."/>
        </authorList>
    </citation>
    <scope>NUCLEOTIDE SEQUENCE</scope>
    <source>
        <strain evidence="7">KCTC 52189</strain>
    </source>
</reference>